<dbReference type="InterPro" id="IPR013078">
    <property type="entry name" value="His_Pase_superF_clade-1"/>
</dbReference>
<sequence>MKITLVRHGKPKASVNPKVSAVGFANWVRAYNRSLVISSSKPSEELCKRINGSYTVSSDLNRARHSTELCAGKSPDLILRELREMDIPRLKLPFFISVDHWLILSRICWFLGISGKSESFKVGRQRIISAVDLLVEQTYKNSHITVFGHGLTNRFVAKELKRRGWRIQQKSKGFWGTIELVNITIRTNKPE</sequence>
<evidence type="ECO:0000313" key="1">
    <source>
        <dbReference type="EMBL" id="MZI96140.1"/>
    </source>
</evidence>
<evidence type="ECO:0000313" key="2">
    <source>
        <dbReference type="Proteomes" id="UP000462621"/>
    </source>
</evidence>
<dbReference type="AlphaFoldDB" id="A0A7X4LQK6"/>
<accession>A0A7X4LQK6</accession>
<organism evidence="1 2">
    <name type="scientific">Vibrio eleionomae</name>
    <dbReference type="NCBI Taxonomy" id="2653505"/>
    <lineage>
        <taxon>Bacteria</taxon>
        <taxon>Pseudomonadati</taxon>
        <taxon>Pseudomonadota</taxon>
        <taxon>Gammaproteobacteria</taxon>
        <taxon>Vibrionales</taxon>
        <taxon>Vibrionaceae</taxon>
        <taxon>Vibrio</taxon>
    </lineage>
</organism>
<reference evidence="1 2" key="1">
    <citation type="submission" date="2019-10" db="EMBL/GenBank/DDBJ databases">
        <title>Vibrio sp. nov. isolated from a shrimp pond.</title>
        <authorList>
            <person name="Gomez-Gil B."/>
            <person name="Enciso-Ibarra J."/>
            <person name="Enciso-Ibarra K."/>
            <person name="Bolan-Mejia C."/>
        </authorList>
    </citation>
    <scope>NUCLEOTIDE SEQUENCE [LARGE SCALE GENOMIC DNA]</scope>
    <source>
        <strain evidence="1 2">CAIM 722</strain>
    </source>
</reference>
<dbReference type="Pfam" id="PF00300">
    <property type="entry name" value="His_Phos_1"/>
    <property type="match status" value="1"/>
</dbReference>
<evidence type="ECO:0008006" key="3">
    <source>
        <dbReference type="Google" id="ProtNLM"/>
    </source>
</evidence>
<protein>
    <recommendedName>
        <fullName evidence="3">Histidine phosphatase family protein</fullName>
    </recommendedName>
</protein>
<dbReference type="RefSeq" id="WP_161158632.1">
    <property type="nucleotide sequence ID" value="NZ_WEKT01000106.1"/>
</dbReference>
<gene>
    <name evidence="1" type="ORF">F9817_23465</name>
</gene>
<dbReference type="Gene3D" id="3.40.50.1240">
    <property type="entry name" value="Phosphoglycerate mutase-like"/>
    <property type="match status" value="1"/>
</dbReference>
<keyword evidence="2" id="KW-1185">Reference proteome</keyword>
<dbReference type="InterPro" id="IPR029033">
    <property type="entry name" value="His_PPase_superfam"/>
</dbReference>
<dbReference type="EMBL" id="WEKT01000106">
    <property type="protein sequence ID" value="MZI96140.1"/>
    <property type="molecule type" value="Genomic_DNA"/>
</dbReference>
<dbReference type="SUPFAM" id="SSF53254">
    <property type="entry name" value="Phosphoglycerate mutase-like"/>
    <property type="match status" value="1"/>
</dbReference>
<comment type="caution">
    <text evidence="1">The sequence shown here is derived from an EMBL/GenBank/DDBJ whole genome shotgun (WGS) entry which is preliminary data.</text>
</comment>
<name>A0A7X4LQK6_9VIBR</name>
<proteinExistence type="predicted"/>
<dbReference type="Proteomes" id="UP000462621">
    <property type="component" value="Unassembled WGS sequence"/>
</dbReference>